<accession>A0AAN0XYP0</accession>
<evidence type="ECO:0000313" key="3">
    <source>
        <dbReference type="EMBL" id="ANO34951.1"/>
    </source>
</evidence>
<dbReference type="Proteomes" id="UP000092018">
    <property type="component" value="Chromosome 2"/>
</dbReference>
<evidence type="ECO:0000313" key="4">
    <source>
        <dbReference type="Proteomes" id="UP000092018"/>
    </source>
</evidence>
<keyword evidence="1" id="KW-0233">DNA recombination</keyword>
<protein>
    <recommendedName>
        <fullName evidence="2">Tyr recombinase domain-containing protein</fullName>
    </recommendedName>
</protein>
<name>A0AAN0XYP0_9VIBR</name>
<evidence type="ECO:0000256" key="1">
    <source>
        <dbReference type="ARBA" id="ARBA00023172"/>
    </source>
</evidence>
<proteinExistence type="predicted"/>
<feature type="domain" description="Tyr recombinase" evidence="2">
    <location>
        <begin position="331"/>
        <end position="471"/>
    </location>
</feature>
<dbReference type="GO" id="GO:0015074">
    <property type="term" value="P:DNA integration"/>
    <property type="evidence" value="ECO:0007669"/>
    <property type="project" value="InterPro"/>
</dbReference>
<dbReference type="EMBL" id="CP016178">
    <property type="protein sequence ID" value="ANO34951.1"/>
    <property type="molecule type" value="Genomic_DNA"/>
</dbReference>
<dbReference type="InterPro" id="IPR013762">
    <property type="entry name" value="Integrase-like_cat_sf"/>
</dbReference>
<reference evidence="3 4" key="1">
    <citation type="submission" date="2016-06" db="EMBL/GenBank/DDBJ databases">
        <title>Adaptive Radiation by Waves of Gene Transfer Leads to Fine-Scale Resource Partitioning in Marine Microbes.</title>
        <authorList>
            <person name="Hehemann J.-H."/>
            <person name="Arevalo P."/>
            <person name="Datta M.S."/>
            <person name="Yu X."/>
            <person name="Corzett C."/>
            <person name="Henschel A."/>
            <person name="Preheim S.P."/>
            <person name="Timberlake S."/>
            <person name="Alm E.J."/>
            <person name="Polz M.F."/>
        </authorList>
    </citation>
    <scope>NUCLEOTIDE SEQUENCE [LARGE SCALE GENOMIC DNA]</scope>
    <source>
        <strain evidence="3 4">FF50</strain>
    </source>
</reference>
<dbReference type="GO" id="GO:0006310">
    <property type="term" value="P:DNA recombination"/>
    <property type="evidence" value="ECO:0007669"/>
    <property type="project" value="UniProtKB-KW"/>
</dbReference>
<dbReference type="KEGG" id="vbr:A6E01_17385"/>
<dbReference type="Pfam" id="PF00589">
    <property type="entry name" value="Phage_integrase"/>
    <property type="match status" value="1"/>
</dbReference>
<dbReference type="GO" id="GO:0003677">
    <property type="term" value="F:DNA binding"/>
    <property type="evidence" value="ECO:0007669"/>
    <property type="project" value="InterPro"/>
</dbReference>
<evidence type="ECO:0000259" key="2">
    <source>
        <dbReference type="Pfam" id="PF00589"/>
    </source>
</evidence>
<dbReference type="InterPro" id="IPR011010">
    <property type="entry name" value="DNA_brk_join_enz"/>
</dbReference>
<organism evidence="3 4">
    <name type="scientific">Vibrio breoganii</name>
    <dbReference type="NCBI Taxonomy" id="553239"/>
    <lineage>
        <taxon>Bacteria</taxon>
        <taxon>Pseudomonadati</taxon>
        <taxon>Pseudomonadota</taxon>
        <taxon>Gammaproteobacteria</taxon>
        <taxon>Vibrionales</taxon>
        <taxon>Vibrionaceae</taxon>
        <taxon>Vibrio</taxon>
    </lineage>
</organism>
<dbReference type="RefSeq" id="WP_065210843.1">
    <property type="nucleotide sequence ID" value="NZ_CP016178.1"/>
</dbReference>
<gene>
    <name evidence="3" type="ORF">A6E01_17385</name>
</gene>
<sequence length="531" mass="60774">MGKISAQQQRNRANNSGGVAPDAQVIATTLAIALHRIHRRGDSEEVRLRKTVTFLTWWMAHSLLDIEGIQHLPRLVRTTGNADCQANSLRPMRVNNVTWIEFAMAYPTKEGEIYLWQPVPDAFNALFTEALPSGSSSPLLSKKHHEALCADLRAKWKTLGKLASHARVRKDRLFRYWMNMGQSDPKLSTLAKSVMLPMYQDHHRHAKAYQRESSDKLRFAIFEAHNRYLKRLLDAIRLHGLKGYFPFEFKLSVTRPKYLMQTGSISQLTRVQQNGTYVHTPTEPISVGSDRALSIDEVRQFYHCLSDAVHEAQCTRWTHSSLRYYYNLRTYQIAFQFLILTGVRPTHAISIEASQCFDARYAMVRDKGRYRTIWLCDFFSHALKEYLAVQHIVCMHLSITPKSKMLWYLLDENLKAQNLTAKNLRTAMASFSSEPNVVPYQLRHSFAQMALTARFPALSTQHIDRLMGHSEFGEQLGREQAFPASHKVLHAHLNQIPSLLGLDSPETFRGSLLNCDPLTKEAHYAQSPVNG</sequence>
<dbReference type="SUPFAM" id="SSF56349">
    <property type="entry name" value="DNA breaking-rejoining enzymes"/>
    <property type="match status" value="1"/>
</dbReference>
<dbReference type="InterPro" id="IPR002104">
    <property type="entry name" value="Integrase_catalytic"/>
</dbReference>
<dbReference type="AlphaFoldDB" id="A0AAN0XYP0"/>
<dbReference type="Gene3D" id="1.10.443.10">
    <property type="entry name" value="Intergrase catalytic core"/>
    <property type="match status" value="1"/>
</dbReference>